<dbReference type="AlphaFoldDB" id="A0A0C2W5B9"/>
<keyword evidence="3" id="KW-0539">Nucleus</keyword>
<dbReference type="GO" id="GO:0003712">
    <property type="term" value="F:transcription coregulator activity"/>
    <property type="evidence" value="ECO:0007669"/>
    <property type="project" value="TreeGrafter"/>
</dbReference>
<dbReference type="Pfam" id="PF02373">
    <property type="entry name" value="JmjC"/>
    <property type="match status" value="1"/>
</dbReference>
<feature type="region of interest" description="Disordered" evidence="4">
    <location>
        <begin position="171"/>
        <end position="191"/>
    </location>
</feature>
<dbReference type="InterPro" id="IPR003347">
    <property type="entry name" value="JmjC_dom"/>
</dbReference>
<dbReference type="InterPro" id="IPR045109">
    <property type="entry name" value="LSDs-like"/>
</dbReference>
<keyword evidence="2" id="KW-0479">Metal-binding</keyword>
<reference evidence="6 7" key="1">
    <citation type="submission" date="2014-04" db="EMBL/GenBank/DDBJ databases">
        <authorList>
            <consortium name="DOE Joint Genome Institute"/>
            <person name="Kuo A."/>
            <person name="Zuccaro A."/>
            <person name="Kohler A."/>
            <person name="Nagy L.G."/>
            <person name="Floudas D."/>
            <person name="Copeland A."/>
            <person name="Barry K.W."/>
            <person name="Cichocki N."/>
            <person name="Veneault-Fourrey C."/>
            <person name="LaButti K."/>
            <person name="Lindquist E.A."/>
            <person name="Lipzen A."/>
            <person name="Lundell T."/>
            <person name="Morin E."/>
            <person name="Murat C."/>
            <person name="Sun H."/>
            <person name="Tunlid A."/>
            <person name="Henrissat B."/>
            <person name="Grigoriev I.V."/>
            <person name="Hibbett D.S."/>
            <person name="Martin F."/>
            <person name="Nordberg H.P."/>
            <person name="Cantor M.N."/>
            <person name="Hua S.X."/>
        </authorList>
    </citation>
    <scope>NUCLEOTIDE SEQUENCE [LARGE SCALE GENOMIC DNA]</scope>
    <source>
        <strain evidence="6 7">MAFF 305830</strain>
    </source>
</reference>
<dbReference type="PANTHER" id="PTHR12549:SF38">
    <property type="entry name" value="JMJC DOMAIN-CONTAINING HISTONE DEMETHYLASE 2, ISOFORM A"/>
    <property type="match status" value="1"/>
</dbReference>
<dbReference type="GO" id="GO:0032454">
    <property type="term" value="F:histone H3K9 demethylase activity"/>
    <property type="evidence" value="ECO:0007669"/>
    <property type="project" value="InterPro"/>
</dbReference>
<evidence type="ECO:0000313" key="6">
    <source>
        <dbReference type="EMBL" id="KIM21613.1"/>
    </source>
</evidence>
<evidence type="ECO:0000256" key="1">
    <source>
        <dbReference type="ARBA" id="ARBA00004123"/>
    </source>
</evidence>
<dbReference type="HOGENOM" id="CLU_012595_0_0_1"/>
<organism evidence="6 7">
    <name type="scientific">Serendipita vermifera MAFF 305830</name>
    <dbReference type="NCBI Taxonomy" id="933852"/>
    <lineage>
        <taxon>Eukaryota</taxon>
        <taxon>Fungi</taxon>
        <taxon>Dikarya</taxon>
        <taxon>Basidiomycota</taxon>
        <taxon>Agaricomycotina</taxon>
        <taxon>Agaricomycetes</taxon>
        <taxon>Sebacinales</taxon>
        <taxon>Serendipitaceae</taxon>
        <taxon>Serendipita</taxon>
    </lineage>
</organism>
<dbReference type="STRING" id="933852.A0A0C2W5B9"/>
<feature type="compositionally biased region" description="Low complexity" evidence="4">
    <location>
        <begin position="485"/>
        <end position="506"/>
    </location>
</feature>
<evidence type="ECO:0000313" key="7">
    <source>
        <dbReference type="Proteomes" id="UP000054097"/>
    </source>
</evidence>
<feature type="compositionally biased region" description="Polar residues" evidence="4">
    <location>
        <begin position="178"/>
        <end position="188"/>
    </location>
</feature>
<gene>
    <name evidence="6" type="ORF">M408DRAFT_101995</name>
</gene>
<comment type="subcellular location">
    <subcellularLocation>
        <location evidence="1">Nucleus</location>
    </subcellularLocation>
</comment>
<evidence type="ECO:0000256" key="2">
    <source>
        <dbReference type="ARBA" id="ARBA00022723"/>
    </source>
</evidence>
<feature type="domain" description="JmjC" evidence="5">
    <location>
        <begin position="614"/>
        <end position="826"/>
    </location>
</feature>
<keyword evidence="7" id="KW-1185">Reference proteome</keyword>
<feature type="compositionally biased region" description="Basic residues" evidence="4">
    <location>
        <begin position="19"/>
        <end position="38"/>
    </location>
</feature>
<dbReference type="Proteomes" id="UP000054097">
    <property type="component" value="Unassembled WGS sequence"/>
</dbReference>
<feature type="region of interest" description="Disordered" evidence="4">
    <location>
        <begin position="1"/>
        <end position="86"/>
    </location>
</feature>
<dbReference type="PANTHER" id="PTHR12549">
    <property type="entry name" value="JMJC DOMAIN-CONTAINING HISTONE DEMETHYLATION PROTEIN"/>
    <property type="match status" value="1"/>
</dbReference>
<dbReference type="SMART" id="SM00558">
    <property type="entry name" value="JmjC"/>
    <property type="match status" value="1"/>
</dbReference>
<evidence type="ECO:0000256" key="3">
    <source>
        <dbReference type="ARBA" id="ARBA00023242"/>
    </source>
</evidence>
<evidence type="ECO:0000259" key="5">
    <source>
        <dbReference type="PROSITE" id="PS51184"/>
    </source>
</evidence>
<dbReference type="GO" id="GO:0006357">
    <property type="term" value="P:regulation of transcription by RNA polymerase II"/>
    <property type="evidence" value="ECO:0007669"/>
    <property type="project" value="TreeGrafter"/>
</dbReference>
<sequence>MKRKVEEDGISSDYGESKRRNRQRSTKPPKKRFLKTRRKFESSTSSSPPSKPPEPIPLQSQSRASVRMVIKASTQATGKELKPPVPTNLLAYSPPSRLTHQDVKGLPGIEEITSHRDLIQDSDVQMAGANAEQAREANDHSHVVPPTQSRFILKIPPANPNVTTKQKERTQTVHDTKQGSSVVKTQRSSIKRAPPITEVDDNAEFSVQKTTNRRRPPIERALPDLNSRKRTTNLETAAPGTVERQNGSCKSRKYQHTKRCTACIAKKAGEPCRFNDIRAFTISASGIPDGPAIWHGVPLLPDRQRPTKLQFNDTWYNKPIGKDVNHVKKSAAAILLPVLQAERTSLVGREHKVIRRIREIEVRVTCDRCLTSVFSTSFLCTECGREFCLECYASLESAEEGPALLHQKLTLCGNAKLGLTHGPKSFLPVSRLEIRELDDNIEEMKELLGNLDTKVVSCDQMSATSEHEVFTQVMEELPSAQEIPTSRSSSSSLTSLSSRSGSGSSSPILDTSDIATATHALVESVLEDPARVDSLESQTLHHSNLGEELFQSIWKKGKTIVVTGLLDKMAIKWTPEYFIQHYGDNLCAITNCDTEMVHQSDVSSFFSQFGDYPNRSESILKLKDWPPSADFKNAFPNLFDDFQRAVPAPNYTRRDGFYNISAHFPLNGVAPDMGPKMYNAFKSREDGYGSTRLHMDMADAVNIMLYAAPLPGDTVGYAVWDIYPSESSAKIRKFLKEEYPLETSPVQYVDPIHSQYFYLTPALRRKLFEKYKVSSWRIYQKPGDAVFIPAGCAHQVCNLADCIKVAVDFVSPENLSRCGQLTKEFRSENEKVTWKEDILQLSNMCWSAWENTRQMEKLTSLED</sequence>
<dbReference type="EMBL" id="KN824377">
    <property type="protein sequence ID" value="KIM21613.1"/>
    <property type="molecule type" value="Genomic_DNA"/>
</dbReference>
<feature type="region of interest" description="Disordered" evidence="4">
    <location>
        <begin position="478"/>
        <end position="509"/>
    </location>
</feature>
<dbReference type="GO" id="GO:0031490">
    <property type="term" value="F:chromatin DNA binding"/>
    <property type="evidence" value="ECO:0007669"/>
    <property type="project" value="TreeGrafter"/>
</dbReference>
<name>A0A0C2W5B9_SERVB</name>
<dbReference type="Gene3D" id="2.60.120.650">
    <property type="entry name" value="Cupin"/>
    <property type="match status" value="1"/>
</dbReference>
<dbReference type="SUPFAM" id="SSF51197">
    <property type="entry name" value="Clavaminate synthase-like"/>
    <property type="match status" value="1"/>
</dbReference>
<accession>A0A0C2W5B9</accession>
<proteinExistence type="predicted"/>
<dbReference type="PROSITE" id="PS51184">
    <property type="entry name" value="JMJC"/>
    <property type="match status" value="1"/>
</dbReference>
<dbReference type="GO" id="GO:0046872">
    <property type="term" value="F:metal ion binding"/>
    <property type="evidence" value="ECO:0007669"/>
    <property type="project" value="UniProtKB-KW"/>
</dbReference>
<reference evidence="7" key="2">
    <citation type="submission" date="2015-01" db="EMBL/GenBank/DDBJ databases">
        <title>Evolutionary Origins and Diversification of the Mycorrhizal Mutualists.</title>
        <authorList>
            <consortium name="DOE Joint Genome Institute"/>
            <consortium name="Mycorrhizal Genomics Consortium"/>
            <person name="Kohler A."/>
            <person name="Kuo A."/>
            <person name="Nagy L.G."/>
            <person name="Floudas D."/>
            <person name="Copeland A."/>
            <person name="Barry K.W."/>
            <person name="Cichocki N."/>
            <person name="Veneault-Fourrey C."/>
            <person name="LaButti K."/>
            <person name="Lindquist E.A."/>
            <person name="Lipzen A."/>
            <person name="Lundell T."/>
            <person name="Morin E."/>
            <person name="Murat C."/>
            <person name="Riley R."/>
            <person name="Ohm R."/>
            <person name="Sun H."/>
            <person name="Tunlid A."/>
            <person name="Henrissat B."/>
            <person name="Grigoriev I.V."/>
            <person name="Hibbett D.S."/>
            <person name="Martin F."/>
        </authorList>
    </citation>
    <scope>NUCLEOTIDE SEQUENCE [LARGE SCALE GENOMIC DNA]</scope>
    <source>
        <strain evidence="7">MAFF 305830</strain>
    </source>
</reference>
<evidence type="ECO:0000256" key="4">
    <source>
        <dbReference type="SAM" id="MobiDB-lite"/>
    </source>
</evidence>
<dbReference type="GO" id="GO:0000785">
    <property type="term" value="C:chromatin"/>
    <property type="evidence" value="ECO:0007669"/>
    <property type="project" value="TreeGrafter"/>
</dbReference>
<dbReference type="OrthoDB" id="1667110at2759"/>
<dbReference type="GO" id="GO:0000118">
    <property type="term" value="C:histone deacetylase complex"/>
    <property type="evidence" value="ECO:0007669"/>
    <property type="project" value="TreeGrafter"/>
</dbReference>
<protein>
    <recommendedName>
        <fullName evidence="5">JmjC domain-containing protein</fullName>
    </recommendedName>
</protein>